<gene>
    <name evidence="1" type="ORF">SAMN05660742_11316</name>
</gene>
<dbReference type="RefSeq" id="WP_091832414.1">
    <property type="nucleotide sequence ID" value="NZ_FNZK01000013.1"/>
</dbReference>
<evidence type="ECO:0000313" key="1">
    <source>
        <dbReference type="EMBL" id="SEJ66220.1"/>
    </source>
</evidence>
<reference evidence="1 2" key="1">
    <citation type="submission" date="2016-10" db="EMBL/GenBank/DDBJ databases">
        <authorList>
            <person name="de Groot N.N."/>
        </authorList>
    </citation>
    <scope>NUCLEOTIDE SEQUENCE [LARGE SCALE GENOMIC DNA]</scope>
    <source>
        <strain evidence="1 2">DSM 2179</strain>
    </source>
</reference>
<dbReference type="Proteomes" id="UP000199662">
    <property type="component" value="Unassembled WGS sequence"/>
</dbReference>
<name>A0A1H7AWI1_9FIRM</name>
<organism evidence="1 2">
    <name type="scientific">Propionispira arboris</name>
    <dbReference type="NCBI Taxonomy" id="84035"/>
    <lineage>
        <taxon>Bacteria</taxon>
        <taxon>Bacillati</taxon>
        <taxon>Bacillota</taxon>
        <taxon>Negativicutes</taxon>
        <taxon>Selenomonadales</taxon>
        <taxon>Selenomonadaceae</taxon>
        <taxon>Propionispira</taxon>
    </lineage>
</organism>
<dbReference type="STRING" id="84035.SAMN05660742_11316"/>
<evidence type="ECO:0000313" key="2">
    <source>
        <dbReference type="Proteomes" id="UP000199662"/>
    </source>
</evidence>
<sequence>MKLAFEKLFELLNANGYCKEKDYGKAVSSIHDVSHAIYGSYCDIFITCDHSFYKKLKAVYYYLGL</sequence>
<keyword evidence="2" id="KW-1185">Reference proteome</keyword>
<protein>
    <submittedName>
        <fullName evidence="1">Uncharacterized protein</fullName>
    </submittedName>
</protein>
<dbReference type="AlphaFoldDB" id="A0A1H7AWI1"/>
<proteinExistence type="predicted"/>
<accession>A0A1H7AWI1</accession>
<dbReference type="EMBL" id="FNZK01000013">
    <property type="protein sequence ID" value="SEJ66220.1"/>
    <property type="molecule type" value="Genomic_DNA"/>
</dbReference>